<dbReference type="GeneID" id="28817926"/>
<evidence type="ECO:0000313" key="1">
    <source>
        <dbReference type="EMBL" id="KUJ15942.1"/>
    </source>
</evidence>
<dbReference type="EMBL" id="KQ947417">
    <property type="protein sequence ID" value="KUJ15942.1"/>
    <property type="molecule type" value="Genomic_DNA"/>
</dbReference>
<evidence type="ECO:0000313" key="2">
    <source>
        <dbReference type="Proteomes" id="UP000070700"/>
    </source>
</evidence>
<sequence>TSSTGATCDSAVMALASGIQSNIDDQNNELTTVTALGNVLAQNPLDSTLYSATQSSLLGFVTKGIAIRQNNQKIAPAGNPAIAGLATVAIAQMTELNLTMSLAVPASGSVDVGTANKTVEALKGDFKGGIVQNMKNLAAVS</sequence>
<proteinExistence type="predicted"/>
<feature type="non-terminal residue" evidence="1">
    <location>
        <position position="1"/>
    </location>
</feature>
<dbReference type="RefSeq" id="XP_018070297.1">
    <property type="nucleotide sequence ID" value="XM_018208200.1"/>
</dbReference>
<feature type="non-terminal residue" evidence="1">
    <location>
        <position position="141"/>
    </location>
</feature>
<organism evidence="1 2">
    <name type="scientific">Mollisia scopiformis</name>
    <name type="common">Conifer needle endophyte fungus</name>
    <name type="synonym">Phialocephala scopiformis</name>
    <dbReference type="NCBI Taxonomy" id="149040"/>
    <lineage>
        <taxon>Eukaryota</taxon>
        <taxon>Fungi</taxon>
        <taxon>Dikarya</taxon>
        <taxon>Ascomycota</taxon>
        <taxon>Pezizomycotina</taxon>
        <taxon>Leotiomycetes</taxon>
        <taxon>Helotiales</taxon>
        <taxon>Mollisiaceae</taxon>
        <taxon>Mollisia</taxon>
    </lineage>
</organism>
<dbReference type="AlphaFoldDB" id="A0A194X813"/>
<dbReference type="InParanoid" id="A0A194X813"/>
<dbReference type="OrthoDB" id="3638982at2759"/>
<reference evidence="1 2" key="1">
    <citation type="submission" date="2015-10" db="EMBL/GenBank/DDBJ databases">
        <title>Full genome of DAOMC 229536 Phialocephala scopiformis, a fungal endophyte of spruce producing the potent anti-insectan compound rugulosin.</title>
        <authorList>
            <consortium name="DOE Joint Genome Institute"/>
            <person name="Walker A.K."/>
            <person name="Frasz S.L."/>
            <person name="Seifert K.A."/>
            <person name="Miller J.D."/>
            <person name="Mondo S.J."/>
            <person name="Labutti K."/>
            <person name="Lipzen A."/>
            <person name="Dockter R."/>
            <person name="Kennedy M."/>
            <person name="Grigoriev I.V."/>
            <person name="Spatafora J.W."/>
        </authorList>
    </citation>
    <scope>NUCLEOTIDE SEQUENCE [LARGE SCALE GENOMIC DNA]</scope>
    <source>
        <strain evidence="1 2">CBS 120377</strain>
    </source>
</reference>
<name>A0A194X813_MOLSC</name>
<keyword evidence="2" id="KW-1185">Reference proteome</keyword>
<protein>
    <submittedName>
        <fullName evidence="1">Uncharacterized protein</fullName>
    </submittedName>
</protein>
<dbReference type="KEGG" id="psco:LY89DRAFT_542666"/>
<dbReference type="Proteomes" id="UP000070700">
    <property type="component" value="Unassembled WGS sequence"/>
</dbReference>
<gene>
    <name evidence="1" type="ORF">LY89DRAFT_542666</name>
</gene>
<accession>A0A194X813</accession>